<keyword evidence="6" id="KW-0812">Transmembrane</keyword>
<dbReference type="InterPro" id="IPR023753">
    <property type="entry name" value="FAD/NAD-binding_dom"/>
</dbReference>
<keyword evidence="6" id="KW-0472">Membrane</keyword>
<gene>
    <name evidence="8" type="ORF">PSON_ATCC_30995.1.T1610098</name>
</gene>
<reference evidence="8" key="1">
    <citation type="submission" date="2021-01" db="EMBL/GenBank/DDBJ databases">
        <authorList>
            <consortium name="Genoscope - CEA"/>
            <person name="William W."/>
        </authorList>
    </citation>
    <scope>NUCLEOTIDE SEQUENCE</scope>
</reference>
<dbReference type="GO" id="GO:0005739">
    <property type="term" value="C:mitochondrion"/>
    <property type="evidence" value="ECO:0007669"/>
    <property type="project" value="TreeGrafter"/>
</dbReference>
<dbReference type="GO" id="GO:0050660">
    <property type="term" value="F:flavin adenine dinucleotide binding"/>
    <property type="evidence" value="ECO:0007669"/>
    <property type="project" value="InterPro"/>
</dbReference>
<dbReference type="OrthoDB" id="5956163at2759"/>
<feature type="transmembrane region" description="Helical" evidence="6">
    <location>
        <begin position="152"/>
        <end position="176"/>
    </location>
</feature>
<dbReference type="PANTHER" id="PTHR42737:SF7">
    <property type="entry name" value="THIOREDOXIN-DISULFIDE REDUCTASE"/>
    <property type="match status" value="1"/>
</dbReference>
<evidence type="ECO:0000256" key="3">
    <source>
        <dbReference type="ARBA" id="ARBA00023002"/>
    </source>
</evidence>
<sequence>MNPQYQYDIFVIGGGSGGLTVVDEAQKLGKRVGLADYIKPSPHGTQWGTGGTCPNVGCIPKKLMHMTALIGEIRHELTATGWQGINPHSNHDWNTLVNEVQRQVKGINKANDDWLVTTNGITYYNKLGKLKDDHTIELIDKDGQFEFVTAEYILQILFFQFYYLLIIIIIIIIQILPNLPPIRYINQRIWILLSFQQYLDSKYIASNT</sequence>
<evidence type="ECO:0000313" key="9">
    <source>
        <dbReference type="Proteomes" id="UP000692954"/>
    </source>
</evidence>
<evidence type="ECO:0000313" key="8">
    <source>
        <dbReference type="EMBL" id="CAD8125713.1"/>
    </source>
</evidence>
<name>A0A8S1RE78_9CILI</name>
<dbReference type="GO" id="GO:0006749">
    <property type="term" value="P:glutathione metabolic process"/>
    <property type="evidence" value="ECO:0007669"/>
    <property type="project" value="TreeGrafter"/>
</dbReference>
<dbReference type="EMBL" id="CAJJDN010000161">
    <property type="protein sequence ID" value="CAD8125713.1"/>
    <property type="molecule type" value="Genomic_DNA"/>
</dbReference>
<organism evidence="8 9">
    <name type="scientific">Paramecium sonneborni</name>
    <dbReference type="NCBI Taxonomy" id="65129"/>
    <lineage>
        <taxon>Eukaryota</taxon>
        <taxon>Sar</taxon>
        <taxon>Alveolata</taxon>
        <taxon>Ciliophora</taxon>
        <taxon>Intramacronucleata</taxon>
        <taxon>Oligohymenophorea</taxon>
        <taxon>Peniculida</taxon>
        <taxon>Parameciidae</taxon>
        <taxon>Paramecium</taxon>
    </lineage>
</organism>
<evidence type="ECO:0000256" key="5">
    <source>
        <dbReference type="ARBA" id="ARBA00023284"/>
    </source>
</evidence>
<accession>A0A8S1RE78</accession>
<dbReference type="AlphaFoldDB" id="A0A8S1RE78"/>
<feature type="domain" description="FAD/NAD(P)-binding" evidence="7">
    <location>
        <begin position="7"/>
        <end position="137"/>
    </location>
</feature>
<comment type="caution">
    <text evidence="8">The sequence shown here is derived from an EMBL/GenBank/DDBJ whole genome shotgun (WGS) entry which is preliminary data.</text>
</comment>
<dbReference type="GO" id="GO:0034599">
    <property type="term" value="P:cellular response to oxidative stress"/>
    <property type="evidence" value="ECO:0007669"/>
    <property type="project" value="TreeGrafter"/>
</dbReference>
<evidence type="ECO:0000256" key="4">
    <source>
        <dbReference type="ARBA" id="ARBA00023157"/>
    </source>
</evidence>
<comment type="cofactor">
    <cofactor evidence="1">
        <name>FAD</name>
        <dbReference type="ChEBI" id="CHEBI:57692"/>
    </cofactor>
</comment>
<evidence type="ECO:0000259" key="7">
    <source>
        <dbReference type="Pfam" id="PF07992"/>
    </source>
</evidence>
<keyword evidence="5" id="KW-0676">Redox-active center</keyword>
<protein>
    <recommendedName>
        <fullName evidence="7">FAD/NAD(P)-binding domain-containing protein</fullName>
    </recommendedName>
</protein>
<keyword evidence="3" id="KW-0560">Oxidoreductase</keyword>
<dbReference type="GO" id="GO:0004362">
    <property type="term" value="F:glutathione-disulfide reductase (NADPH) activity"/>
    <property type="evidence" value="ECO:0007669"/>
    <property type="project" value="TreeGrafter"/>
</dbReference>
<proteinExistence type="inferred from homology"/>
<dbReference type="InterPro" id="IPR046952">
    <property type="entry name" value="GSHR/TRXR-like"/>
</dbReference>
<keyword evidence="9" id="KW-1185">Reference proteome</keyword>
<dbReference type="PANTHER" id="PTHR42737">
    <property type="entry name" value="GLUTATHIONE REDUCTASE"/>
    <property type="match status" value="1"/>
</dbReference>
<dbReference type="Pfam" id="PF07992">
    <property type="entry name" value="Pyr_redox_2"/>
    <property type="match status" value="1"/>
</dbReference>
<dbReference type="GO" id="GO:0005829">
    <property type="term" value="C:cytosol"/>
    <property type="evidence" value="ECO:0007669"/>
    <property type="project" value="TreeGrafter"/>
</dbReference>
<dbReference type="Proteomes" id="UP000692954">
    <property type="component" value="Unassembled WGS sequence"/>
</dbReference>
<evidence type="ECO:0000256" key="6">
    <source>
        <dbReference type="SAM" id="Phobius"/>
    </source>
</evidence>
<comment type="similarity">
    <text evidence="2">Belongs to the class-I pyridine nucleotide-disulfide oxidoreductase family.</text>
</comment>
<evidence type="ECO:0000256" key="2">
    <source>
        <dbReference type="ARBA" id="ARBA00007532"/>
    </source>
</evidence>
<dbReference type="GO" id="GO:0045454">
    <property type="term" value="P:cell redox homeostasis"/>
    <property type="evidence" value="ECO:0007669"/>
    <property type="project" value="InterPro"/>
</dbReference>
<evidence type="ECO:0000256" key="1">
    <source>
        <dbReference type="ARBA" id="ARBA00001974"/>
    </source>
</evidence>
<keyword evidence="6" id="KW-1133">Transmembrane helix</keyword>
<keyword evidence="4" id="KW-1015">Disulfide bond</keyword>